<feature type="domain" description="C2H2-type" evidence="5">
    <location>
        <begin position="224"/>
        <end position="244"/>
    </location>
</feature>
<feature type="domain" description="C2H2-type" evidence="5">
    <location>
        <begin position="1062"/>
        <end position="1084"/>
    </location>
</feature>
<dbReference type="Proteomes" id="UP000837857">
    <property type="component" value="Chromosome 4"/>
</dbReference>
<evidence type="ECO:0000256" key="1">
    <source>
        <dbReference type="ARBA" id="ARBA00004123"/>
    </source>
</evidence>
<feature type="domain" description="C2H2-type" evidence="5">
    <location>
        <begin position="895"/>
        <end position="915"/>
    </location>
</feature>
<dbReference type="PANTHER" id="PTHR15052:SF2">
    <property type="entry name" value="GENERAL TRANSCRIPTION FACTOR 3C POLYPEPTIDE 2"/>
    <property type="match status" value="1"/>
</dbReference>
<keyword evidence="7" id="KW-1185">Reference proteome</keyword>
<feature type="region of interest" description="Disordered" evidence="4">
    <location>
        <begin position="131"/>
        <end position="158"/>
    </location>
</feature>
<dbReference type="InterPro" id="IPR052416">
    <property type="entry name" value="GTF3C_component"/>
</dbReference>
<evidence type="ECO:0000313" key="6">
    <source>
        <dbReference type="EMBL" id="CAH2066486.1"/>
    </source>
</evidence>
<dbReference type="SMART" id="SM00355">
    <property type="entry name" value="ZnF_C2H2"/>
    <property type="match status" value="13"/>
</dbReference>
<feature type="domain" description="C2H2-type" evidence="5">
    <location>
        <begin position="750"/>
        <end position="772"/>
    </location>
</feature>
<feature type="domain" description="C2H2-type" evidence="5">
    <location>
        <begin position="400"/>
        <end position="422"/>
    </location>
</feature>
<evidence type="ECO:0000313" key="7">
    <source>
        <dbReference type="Proteomes" id="UP000837857"/>
    </source>
</evidence>
<keyword evidence="2" id="KW-0804">Transcription</keyword>
<dbReference type="EMBL" id="OW152816">
    <property type="protein sequence ID" value="CAH2066486.1"/>
    <property type="molecule type" value="Genomic_DNA"/>
</dbReference>
<evidence type="ECO:0000256" key="2">
    <source>
        <dbReference type="ARBA" id="ARBA00023163"/>
    </source>
</evidence>
<feature type="region of interest" description="Disordered" evidence="4">
    <location>
        <begin position="1473"/>
        <end position="1510"/>
    </location>
</feature>
<accession>A0ABN8IVC6</accession>
<dbReference type="InterPro" id="IPR036322">
    <property type="entry name" value="WD40_repeat_dom_sf"/>
</dbReference>
<organism evidence="6 7">
    <name type="scientific">Iphiclides podalirius</name>
    <name type="common">scarce swallowtail</name>
    <dbReference type="NCBI Taxonomy" id="110791"/>
    <lineage>
        <taxon>Eukaryota</taxon>
        <taxon>Metazoa</taxon>
        <taxon>Ecdysozoa</taxon>
        <taxon>Arthropoda</taxon>
        <taxon>Hexapoda</taxon>
        <taxon>Insecta</taxon>
        <taxon>Pterygota</taxon>
        <taxon>Neoptera</taxon>
        <taxon>Endopterygota</taxon>
        <taxon>Lepidoptera</taxon>
        <taxon>Glossata</taxon>
        <taxon>Ditrysia</taxon>
        <taxon>Papilionoidea</taxon>
        <taxon>Papilionidae</taxon>
        <taxon>Papilioninae</taxon>
        <taxon>Iphiclides</taxon>
    </lineage>
</organism>
<evidence type="ECO:0000259" key="5">
    <source>
        <dbReference type="SMART" id="SM00355"/>
    </source>
</evidence>
<feature type="domain" description="C2H2-type" evidence="5">
    <location>
        <begin position="1186"/>
        <end position="1208"/>
    </location>
</feature>
<feature type="compositionally biased region" description="Polar residues" evidence="4">
    <location>
        <begin position="601"/>
        <end position="612"/>
    </location>
</feature>
<feature type="domain" description="C2H2-type" evidence="5">
    <location>
        <begin position="1279"/>
        <end position="1301"/>
    </location>
</feature>
<dbReference type="PANTHER" id="PTHR15052">
    <property type="entry name" value="RNA POLYMERASE III TRANSCRIPTION INITIATION FACTOR COMPLEX SUBUNIT"/>
    <property type="match status" value="1"/>
</dbReference>
<dbReference type="SUPFAM" id="SSF50978">
    <property type="entry name" value="WD40 repeat-like"/>
    <property type="match status" value="1"/>
</dbReference>
<feature type="domain" description="C2H2-type" evidence="5">
    <location>
        <begin position="954"/>
        <end position="976"/>
    </location>
</feature>
<name>A0ABN8IVC6_9NEOP</name>
<dbReference type="InterPro" id="IPR013087">
    <property type="entry name" value="Znf_C2H2_type"/>
</dbReference>
<feature type="region of interest" description="Disordered" evidence="4">
    <location>
        <begin position="601"/>
        <end position="627"/>
    </location>
</feature>
<protein>
    <recommendedName>
        <fullName evidence="5">C2H2-type domain-containing protein</fullName>
    </recommendedName>
</protein>
<feature type="non-terminal residue" evidence="6">
    <location>
        <position position="1"/>
    </location>
</feature>
<evidence type="ECO:0000256" key="3">
    <source>
        <dbReference type="ARBA" id="ARBA00023242"/>
    </source>
</evidence>
<comment type="subcellular location">
    <subcellularLocation>
        <location evidence="1">Nucleus</location>
    </subcellularLocation>
</comment>
<feature type="domain" description="C2H2-type" evidence="5">
    <location>
        <begin position="1442"/>
        <end position="1462"/>
    </location>
</feature>
<gene>
    <name evidence="6" type="ORF">IPOD504_LOCUS13452</name>
</gene>
<proteinExistence type="predicted"/>
<sequence>MAEVDLKAADNVQCTDVLEDKVKEIASYLNQCLRSDQASTLSRRFLTKAKLSRQGVEKPGGTIRKDDTKPMSKIVKTYQNKRTKNRHAELVYNITQYNVTDASNQINDNTFEKTESNELITKVDNILPDSPFEQINGAKSKKRRRSSQEKLNNEENNVAVSNSKKSSYSLKCGICTKELSEVDWENHASEEHCYIAWKEGHKIDFTDDNLAKKLLKKLKESGRLKCTFCNLEIKSVKKFINHAHECIKIVYNCDSDISINNQTSNSEAVQSNLEFLHHDEIVRCGVCNGEVLTSLWMDHIAKEHNYQAWKSNDRPLDLTDRDNIRQHLHNITKQIGGLVCARCGLVRKYAKAFMQHVESCEGTADVGSNVSDHANETLENVNGISDASADDNNFIYTGVVKCGVCLKDVDGDQWLDHIHKEHNYLARVEGKTPLDLNNEEEVERHLLRIRSKIGHLACAKCGLKRKYLKTYLQHVQSCPGALAEGSNVSDQVNETCTSENINETLDTSGGADDGELIYTGVVKCGVCLKDVDGDQWLDHIHKEHNYLARVEGLPSLDPNNDEAIEKHLRQIRSVLGYLACAKCGLKRKFIKSFLQHVQSCRENSETTNSTNDSDLDGHGRAENNLNTTNLDVSNLPATVKCGVCDLEMEGSKWISHIHKEHKYIAWIHGSVPLDVLDEEQVWNHLNNLSKQIGGLVCAECGLSRKYVKAYLQHVKSCDGSTEESNVSLNCHDSLDETNLEESVVNYVGTVKCGVCGQEMDGGDWVDHIQKAHKYVAWVEGKKPLDLFCSKCGRNRKYVKAYLQHVKDCDGLTDQTNESIACENTSIIEEESEFIYEGVVKCGVCGEEVAGEEWIDHIHKQHNYIARVADRPPVNVKDEREVRMHLASLKKYVDALVCTNCGLAYRFVKSYIRHVKTCDGGVASESEGAFNDTCNSDRGGECISECSTFNYTGIVKCAVCEKQVDGADWLKHAQKAHDYLAWVEGKPPLDVNDEEIVRQHLYKITKQIGGLVCSKCGISRKYVKPYLQHIKSCDGNTVSEELLQSDAYDGLEDETPTVYTGTVKCGVCRNEVEGEQWIQHIQKKHNYLARIEGKPPLNLKDFKEVYRHLYAIAKQVGALICDGCGLGRSYVKSFLRHLQNCDLNKAIPSIHPELYEKLGDSLTIENVNDAAEVAGLYESEFVHIGIVECGVCNKQVDGGEWFDHIHKEHNYLARIKGREPLDLETKMDEVQMFLYTILKTHNGLVCKTCGVRRKYVKLFLQHIEKCIPINVGTLDDENLLQCAVCSEKVPQKEWRSHAMKNHYNIAWAIGMEPIDLKNPYAVEKYLKEYKQATKSLICKNCKMSRVSCAGFYAHIITCGKSDEETEYFKSFCTICNCKYLCIYKNQHLAMHREQEYVKERKLKVAEVILSKHEEENTQGRRKAAEKAKTVIENYKNKMNQCKHKCSSCGFGCDTQSELDKHACGSYSERLSDSEGSVAYDAQSDESESELDSDEEEEEERPDRRRKRHSEPALQIPRLPFKVNSARAYVAQAALDFFNTHYTSDVLFPNWRTSQYQEVPPEDLPNYLPPLDQSCKVKIANDEWITYNRFEAKTITVCSAFVGGCVRCVRWAPALGDDCVNYLCVCAHGAADAPRLPADHTFAHAALLQLWDFGDFAGIPKFALGIAHDFGTVWSMDWCPSGVRDCQPAGGGDTEARLGLLAIACSNGAAYVLVVPYPKTGESQEAQFIKIKPVIELRLCSGDERKQYQATAISWSQQKGHAIIFVGYADGSTAFYDLNCDSPLLKSVEDGVTILHPFEDERPHNGCVLDVGLFASDAGAGGGAWGASCSASCTGAHAALRAPAPRLHTQLATVRAPFTPHWPSILVTADDAIVTHSMNELEWQGGGRRLGAQRALATCARCGLGVVYSPPVLRVTRTHPAYRDPRRDMVGYLRMLPLSKKKRKHVNDELSMKVEPLTYDEAIKEYGIEFKLKTHMERADKRGLHGETTQNFPERFPLADVTAMAFCTSPTRHGKLAVASQAGLLFIVNI</sequence>
<feature type="compositionally biased region" description="Acidic residues" evidence="4">
    <location>
        <begin position="1481"/>
        <end position="1498"/>
    </location>
</feature>
<reference evidence="6" key="1">
    <citation type="submission" date="2022-03" db="EMBL/GenBank/DDBJ databases">
        <authorList>
            <person name="Martin H S."/>
        </authorList>
    </citation>
    <scope>NUCLEOTIDE SEQUENCE</scope>
</reference>
<feature type="domain" description="C2H2-type" evidence="5">
    <location>
        <begin position="639"/>
        <end position="661"/>
    </location>
</feature>
<feature type="domain" description="C2H2-type" evidence="5">
    <location>
        <begin position="522"/>
        <end position="544"/>
    </location>
</feature>
<feature type="domain" description="C2H2-type" evidence="5">
    <location>
        <begin position="839"/>
        <end position="861"/>
    </location>
</feature>
<keyword evidence="3" id="KW-0539">Nucleus</keyword>
<evidence type="ECO:0000256" key="4">
    <source>
        <dbReference type="SAM" id="MobiDB-lite"/>
    </source>
</evidence>
<feature type="domain" description="C2H2-type" evidence="5">
    <location>
        <begin position="170"/>
        <end position="192"/>
    </location>
</feature>